<keyword evidence="10 17" id="KW-0067">ATP-binding</keyword>
<evidence type="ECO:0000256" key="1">
    <source>
        <dbReference type="ARBA" id="ARBA00004651"/>
    </source>
</evidence>
<evidence type="ECO:0000256" key="4">
    <source>
        <dbReference type="ARBA" id="ARBA00022475"/>
    </source>
</evidence>
<keyword evidence="9 17" id="KW-0547">Nucleotide-binding</keyword>
<dbReference type="InterPro" id="IPR023214">
    <property type="entry name" value="HAD_sf"/>
</dbReference>
<feature type="transmembrane region" description="Helical" evidence="17">
    <location>
        <begin position="491"/>
        <end position="516"/>
    </location>
</feature>
<dbReference type="STRING" id="530564.Psta_3528"/>
<evidence type="ECO:0000256" key="10">
    <source>
        <dbReference type="ARBA" id="ARBA00022840"/>
    </source>
</evidence>
<dbReference type="Gene3D" id="2.70.150.10">
    <property type="entry name" value="Calcium-transporting ATPase, cytoplasmic transduction domain A"/>
    <property type="match status" value="1"/>
</dbReference>
<dbReference type="InterPro" id="IPR027256">
    <property type="entry name" value="P-typ_ATPase_IB"/>
</dbReference>
<dbReference type="SFLD" id="SFLDG00002">
    <property type="entry name" value="C1.7:_P-type_atpase_like"/>
    <property type="match status" value="1"/>
</dbReference>
<evidence type="ECO:0000256" key="9">
    <source>
        <dbReference type="ARBA" id="ARBA00022741"/>
    </source>
</evidence>
<dbReference type="Gene3D" id="3.40.50.1000">
    <property type="entry name" value="HAD superfamily/HAD-like"/>
    <property type="match status" value="1"/>
</dbReference>
<feature type="transmembrane region" description="Helical" evidence="17">
    <location>
        <begin position="833"/>
        <end position="853"/>
    </location>
</feature>
<proteinExistence type="inferred from homology"/>
<evidence type="ECO:0000256" key="17">
    <source>
        <dbReference type="RuleBase" id="RU362081"/>
    </source>
</evidence>
<keyword evidence="12" id="KW-1278">Translocase</keyword>
<dbReference type="KEGG" id="psl:Psta_3528"/>
<evidence type="ECO:0000256" key="7">
    <source>
        <dbReference type="ARBA" id="ARBA00022723"/>
    </source>
</evidence>
<accession>D2QYN0</accession>
<keyword evidence="14" id="KW-0186">Copper</keyword>
<dbReference type="InterPro" id="IPR044492">
    <property type="entry name" value="P_typ_ATPase_HD_dom"/>
</dbReference>
<dbReference type="Pfam" id="PF00702">
    <property type="entry name" value="Hydrolase"/>
    <property type="match status" value="1"/>
</dbReference>
<evidence type="ECO:0000256" key="8">
    <source>
        <dbReference type="ARBA" id="ARBA00022737"/>
    </source>
</evidence>
<keyword evidence="11" id="KW-0460">Magnesium</keyword>
<dbReference type="PRINTS" id="PR00943">
    <property type="entry name" value="CUATPASE"/>
</dbReference>
<keyword evidence="3" id="KW-0813">Transport</keyword>
<feature type="domain" description="HMA" evidence="19">
    <location>
        <begin position="116"/>
        <end position="181"/>
    </location>
</feature>
<dbReference type="GO" id="GO:0043682">
    <property type="term" value="F:P-type divalent copper transporter activity"/>
    <property type="evidence" value="ECO:0007669"/>
    <property type="project" value="TreeGrafter"/>
</dbReference>
<keyword evidence="7 17" id="KW-0479">Metal-binding</keyword>
<dbReference type="SFLD" id="SFLDF00027">
    <property type="entry name" value="p-type_atpase"/>
    <property type="match status" value="1"/>
</dbReference>
<dbReference type="InterPro" id="IPR006122">
    <property type="entry name" value="HMA_Cu_ion-bd"/>
</dbReference>
<evidence type="ECO:0000313" key="21">
    <source>
        <dbReference type="Proteomes" id="UP000001887"/>
    </source>
</evidence>
<dbReference type="Gene3D" id="1.20.1110.10">
    <property type="entry name" value="Calcium-transporting ATPase, transmembrane domain"/>
    <property type="match status" value="1"/>
</dbReference>
<keyword evidence="6 17" id="KW-0812">Transmembrane</keyword>
<dbReference type="SUPFAM" id="SSF81653">
    <property type="entry name" value="Calcium ATPase, transduction domain A"/>
    <property type="match status" value="1"/>
</dbReference>
<dbReference type="HOGENOM" id="CLU_001771_0_3_0"/>
<dbReference type="GO" id="GO:0005524">
    <property type="term" value="F:ATP binding"/>
    <property type="evidence" value="ECO:0007669"/>
    <property type="project" value="UniProtKB-UniRule"/>
</dbReference>
<evidence type="ECO:0000256" key="15">
    <source>
        <dbReference type="ARBA" id="ARBA00023065"/>
    </source>
</evidence>
<dbReference type="InterPro" id="IPR006121">
    <property type="entry name" value="HMA_dom"/>
</dbReference>
<dbReference type="PROSITE" id="PS50846">
    <property type="entry name" value="HMA_2"/>
    <property type="match status" value="2"/>
</dbReference>
<reference evidence="20 21" key="1">
    <citation type="journal article" date="2009" name="Stand. Genomic Sci.">
        <title>Complete genome sequence of Pirellula staleyi type strain (ATCC 27377).</title>
        <authorList>
            <person name="Clum A."/>
            <person name="Tindall B.J."/>
            <person name="Sikorski J."/>
            <person name="Ivanova N."/>
            <person name="Mavrommatis K."/>
            <person name="Lucas S."/>
            <person name="Glavina del Rio T."/>
            <person name="Nolan M."/>
            <person name="Chen F."/>
            <person name="Tice H."/>
            <person name="Pitluck S."/>
            <person name="Cheng J.F."/>
            <person name="Chertkov O."/>
            <person name="Brettin T."/>
            <person name="Han C."/>
            <person name="Detter J.C."/>
            <person name="Kuske C."/>
            <person name="Bruce D."/>
            <person name="Goodwin L."/>
            <person name="Ovchinikova G."/>
            <person name="Pati A."/>
            <person name="Mikhailova N."/>
            <person name="Chen A."/>
            <person name="Palaniappan K."/>
            <person name="Land M."/>
            <person name="Hauser L."/>
            <person name="Chang Y.J."/>
            <person name="Jeffries C.D."/>
            <person name="Chain P."/>
            <person name="Rohde M."/>
            <person name="Goker M."/>
            <person name="Bristow J."/>
            <person name="Eisen J.A."/>
            <person name="Markowitz V."/>
            <person name="Hugenholtz P."/>
            <person name="Kyrpides N.C."/>
            <person name="Klenk H.P."/>
            <person name="Lapidus A."/>
        </authorList>
    </citation>
    <scope>NUCLEOTIDE SEQUENCE [LARGE SCALE GENOMIC DNA]</scope>
    <source>
        <strain evidence="21">ATCC 27377 / DSM 6068 / ICPB 4128</strain>
    </source>
</reference>
<feature type="domain" description="HMA" evidence="19">
    <location>
        <begin position="2"/>
        <end position="68"/>
    </location>
</feature>
<feature type="transmembrane region" description="Helical" evidence="17">
    <location>
        <begin position="204"/>
        <end position="221"/>
    </location>
</feature>
<evidence type="ECO:0000259" key="19">
    <source>
        <dbReference type="PROSITE" id="PS50846"/>
    </source>
</evidence>
<dbReference type="SUPFAM" id="SSF81665">
    <property type="entry name" value="Calcium ATPase, transmembrane domain M"/>
    <property type="match status" value="1"/>
</dbReference>
<dbReference type="Gene3D" id="3.40.1110.10">
    <property type="entry name" value="Calcium-transporting ATPase, cytoplasmic domain N"/>
    <property type="match status" value="1"/>
</dbReference>
<dbReference type="Pfam" id="PF00122">
    <property type="entry name" value="E1-E2_ATPase"/>
    <property type="match status" value="1"/>
</dbReference>
<keyword evidence="4 17" id="KW-1003">Cell membrane</keyword>
<evidence type="ECO:0000313" key="20">
    <source>
        <dbReference type="EMBL" id="ADB18189.1"/>
    </source>
</evidence>
<dbReference type="InterPro" id="IPR023298">
    <property type="entry name" value="ATPase_P-typ_TM_dom_sf"/>
</dbReference>
<keyword evidence="16 17" id="KW-0472">Membrane</keyword>
<feature type="transmembrane region" description="Helical" evidence="17">
    <location>
        <begin position="804"/>
        <end position="827"/>
    </location>
</feature>
<dbReference type="PRINTS" id="PR00119">
    <property type="entry name" value="CATATPASE"/>
</dbReference>
<dbReference type="GO" id="GO:0005886">
    <property type="term" value="C:plasma membrane"/>
    <property type="evidence" value="ECO:0007669"/>
    <property type="project" value="UniProtKB-SubCell"/>
</dbReference>
<dbReference type="AlphaFoldDB" id="D2QYN0"/>
<evidence type="ECO:0000256" key="16">
    <source>
        <dbReference type="ARBA" id="ARBA00023136"/>
    </source>
</evidence>
<dbReference type="GO" id="GO:0016887">
    <property type="term" value="F:ATP hydrolysis activity"/>
    <property type="evidence" value="ECO:0007669"/>
    <property type="project" value="InterPro"/>
</dbReference>
<dbReference type="InterPro" id="IPR036163">
    <property type="entry name" value="HMA_dom_sf"/>
</dbReference>
<dbReference type="PANTHER" id="PTHR43520:SF5">
    <property type="entry name" value="CATION-TRANSPORTING P-TYPE ATPASE-RELATED"/>
    <property type="match status" value="1"/>
</dbReference>
<evidence type="ECO:0000256" key="2">
    <source>
        <dbReference type="ARBA" id="ARBA00006024"/>
    </source>
</evidence>
<protein>
    <submittedName>
        <fullName evidence="20">Heavy metal translocating P-type ATPase</fullName>
    </submittedName>
</protein>
<dbReference type="Pfam" id="PF00403">
    <property type="entry name" value="HMA"/>
    <property type="match status" value="2"/>
</dbReference>
<evidence type="ECO:0000256" key="14">
    <source>
        <dbReference type="ARBA" id="ARBA00023008"/>
    </source>
</evidence>
<dbReference type="NCBIfam" id="TIGR01525">
    <property type="entry name" value="ATPase-IB_hvy"/>
    <property type="match status" value="1"/>
</dbReference>
<dbReference type="NCBIfam" id="TIGR00003">
    <property type="entry name" value="copper ion binding protein"/>
    <property type="match status" value="2"/>
</dbReference>
<keyword evidence="13 17" id="KW-1133">Transmembrane helix</keyword>
<dbReference type="PROSITE" id="PS01047">
    <property type="entry name" value="HMA_1"/>
    <property type="match status" value="2"/>
</dbReference>
<dbReference type="NCBIfam" id="TIGR01494">
    <property type="entry name" value="ATPase_P-type"/>
    <property type="match status" value="1"/>
</dbReference>
<feature type="transmembrane region" description="Helical" evidence="17">
    <location>
        <begin position="241"/>
        <end position="265"/>
    </location>
</feature>
<keyword evidence="8" id="KW-0677">Repeat</keyword>
<dbReference type="SUPFAM" id="SSF56784">
    <property type="entry name" value="HAD-like"/>
    <property type="match status" value="1"/>
</dbReference>
<dbReference type="InterPro" id="IPR008250">
    <property type="entry name" value="ATPase_P-typ_transduc_dom_A_sf"/>
</dbReference>
<dbReference type="CDD" id="cd00371">
    <property type="entry name" value="HMA"/>
    <property type="match status" value="2"/>
</dbReference>
<dbReference type="EMBL" id="CP001848">
    <property type="protein sequence ID" value="ADB18189.1"/>
    <property type="molecule type" value="Genomic_DNA"/>
</dbReference>
<dbReference type="GO" id="GO:0055070">
    <property type="term" value="P:copper ion homeostasis"/>
    <property type="evidence" value="ECO:0007669"/>
    <property type="project" value="TreeGrafter"/>
</dbReference>
<evidence type="ECO:0000256" key="12">
    <source>
        <dbReference type="ARBA" id="ARBA00022967"/>
    </source>
</evidence>
<feature type="transmembrane region" description="Helical" evidence="17">
    <location>
        <begin position="457"/>
        <end position="479"/>
    </location>
</feature>
<keyword evidence="5" id="KW-0597">Phosphoprotein</keyword>
<name>D2QYN0_PIRSD</name>
<evidence type="ECO:0000256" key="13">
    <source>
        <dbReference type="ARBA" id="ARBA00022989"/>
    </source>
</evidence>
<dbReference type="SUPFAM" id="SSF55008">
    <property type="entry name" value="HMA, heavy metal-associated domain"/>
    <property type="match status" value="2"/>
</dbReference>
<dbReference type="Gene3D" id="3.30.70.100">
    <property type="match status" value="2"/>
</dbReference>
<dbReference type="InterPro" id="IPR017969">
    <property type="entry name" value="Heavy-metal-associated_CS"/>
</dbReference>
<evidence type="ECO:0000256" key="5">
    <source>
        <dbReference type="ARBA" id="ARBA00022553"/>
    </source>
</evidence>
<comment type="similarity">
    <text evidence="2 17">Belongs to the cation transport ATPase (P-type) (TC 3.A.3) family. Type IB subfamily.</text>
</comment>
<dbReference type="InterPro" id="IPR059000">
    <property type="entry name" value="ATPase_P-type_domA"/>
</dbReference>
<dbReference type="GO" id="GO:0005507">
    <property type="term" value="F:copper ion binding"/>
    <property type="evidence" value="ECO:0007669"/>
    <property type="project" value="InterPro"/>
</dbReference>
<evidence type="ECO:0000256" key="3">
    <source>
        <dbReference type="ARBA" id="ARBA00022448"/>
    </source>
</evidence>
<evidence type="ECO:0000256" key="11">
    <source>
        <dbReference type="ARBA" id="ARBA00022842"/>
    </source>
</evidence>
<dbReference type="InterPro" id="IPR023299">
    <property type="entry name" value="ATPase_P-typ_cyto_dom_N"/>
</dbReference>
<dbReference type="PANTHER" id="PTHR43520">
    <property type="entry name" value="ATP7, ISOFORM B"/>
    <property type="match status" value="1"/>
</dbReference>
<organism evidence="20 21">
    <name type="scientific">Pirellula staleyi (strain ATCC 27377 / DSM 6068 / ICPB 4128)</name>
    <name type="common">Pirella staleyi</name>
    <dbReference type="NCBI Taxonomy" id="530564"/>
    <lineage>
        <taxon>Bacteria</taxon>
        <taxon>Pseudomonadati</taxon>
        <taxon>Planctomycetota</taxon>
        <taxon>Planctomycetia</taxon>
        <taxon>Pirellulales</taxon>
        <taxon>Pirellulaceae</taxon>
        <taxon>Pirellula</taxon>
    </lineage>
</organism>
<dbReference type="NCBIfam" id="TIGR01511">
    <property type="entry name" value="ATPase-IB1_Cu"/>
    <property type="match status" value="1"/>
</dbReference>
<feature type="region of interest" description="Disordered" evidence="18">
    <location>
        <begin position="90"/>
        <end position="113"/>
    </location>
</feature>
<evidence type="ECO:0000256" key="18">
    <source>
        <dbReference type="SAM" id="MobiDB-lite"/>
    </source>
</evidence>
<dbReference type="InterPro" id="IPR001757">
    <property type="entry name" value="P_typ_ATPase"/>
</dbReference>
<dbReference type="OrthoDB" id="211392at2"/>
<dbReference type="SFLD" id="SFLDS00003">
    <property type="entry name" value="Haloacid_Dehalogenase"/>
    <property type="match status" value="1"/>
</dbReference>
<keyword evidence="21" id="KW-1185">Reference proteome</keyword>
<dbReference type="Proteomes" id="UP000001887">
    <property type="component" value="Chromosome"/>
</dbReference>
<sequence length="859" mass="90042">MANLTFGVDGLTCGHCVKQVTAALSVLPGVEHVDVELETGTVRLDTRGDAPPREQLRSAIEQAGFAMLDAPQLSTSQKSAPAQQPQLLQLGLAPSNPPTPTLQTTPVEERPASGETSVRLSVSGMHCSSCVARVEQSLARVPGVEKVEVDFASNQARITSHRPLLGETLTAAVTAAGYQASIVDETSNHAATGQSRAHEETLQWRRQMIISIVLTAAVLVLENYGQSIARSWFSPSVAPTAATAITAILVLLASLLQVVIGWPFYQSAWRSLAARSLNMDTHIVLGGTAAFGLGLYETLAHGHGMGLGDAATILALVTVGRYLEAKFREQASESVTGLSSLLPQVTLVLRAGQLVEVPSSQVQVGETIVIQPGASVPLDATVIEGQSSTSEAWLTGESMPVEKRPGDLLLAGSVNLDQSLTAEVRSARGDSRVAKLTQLVEEMQFSKSKLQRLADQVVAWFTPALLAAGLLTFIVWFFIPGSTWQNSLIRATSVLVVACPCALGLAAPLAMMVAAGRGAREGVLLKNAAAIEQAGKITTVVFDKTGTLSLALPEVCAIKAAPGSSTTELLAVASAIERLSSHPLARAIVAKATADKVSCDIAQQVRAVAGEGVEGMVRGERVLVGKRSLLSAHGIDVEPVVDDNLQSSESTSFTAKLRCHVAIGNRYLGSIEAVEQLQPGCKEAIAALKASGLRVALLSGDTQSAAEELAARVGIDDVRGGVRPEEKLAEIAARRSRGEVVAMVGDGINDAPALAAADLGIAVSTAVDVARQSADLVLFRGELGQVARAIKLARLARRIVKENVLWAFSYNLILVPMAAGVFIPIFGIALPPAFAAAAMGLSSVSVVLSSLRLRWQSLD</sequence>
<dbReference type="InterPro" id="IPR036412">
    <property type="entry name" value="HAD-like_sf"/>
</dbReference>
<evidence type="ECO:0000256" key="6">
    <source>
        <dbReference type="ARBA" id="ARBA00022692"/>
    </source>
</evidence>
<comment type="subcellular location">
    <subcellularLocation>
        <location evidence="1">Cell membrane</location>
        <topology evidence="1">Multi-pass membrane protein</topology>
    </subcellularLocation>
</comment>
<dbReference type="FunFam" id="3.30.70.100:FF:000001">
    <property type="entry name" value="ATPase copper transporting beta"/>
    <property type="match status" value="1"/>
</dbReference>
<dbReference type="eggNOG" id="COG2217">
    <property type="taxonomic scope" value="Bacteria"/>
</dbReference>
<keyword evidence="15" id="KW-0406">Ion transport</keyword>
<gene>
    <name evidence="20" type="ordered locus">Psta_3528</name>
</gene>